<evidence type="ECO:0000256" key="2">
    <source>
        <dbReference type="ARBA" id="ARBA00023002"/>
    </source>
</evidence>
<reference evidence="6" key="1">
    <citation type="journal article" date="2019" name="Int. J. Syst. Evol. Microbiol.">
        <title>The Global Catalogue of Microorganisms (GCM) 10K type strain sequencing project: providing services to taxonomists for standard genome sequencing and annotation.</title>
        <authorList>
            <consortium name="The Broad Institute Genomics Platform"/>
            <consortium name="The Broad Institute Genome Sequencing Center for Infectious Disease"/>
            <person name="Wu L."/>
            <person name="Ma J."/>
        </authorList>
    </citation>
    <scope>NUCLEOTIDE SEQUENCE [LARGE SCALE GENOMIC DNA]</scope>
    <source>
        <strain evidence="6">JCM 10696</strain>
    </source>
</reference>
<comment type="caution">
    <text evidence="5">The sequence shown here is derived from an EMBL/GenBank/DDBJ whole genome shotgun (WGS) entry which is preliminary data.</text>
</comment>
<dbReference type="RefSeq" id="WP_344242755.1">
    <property type="nucleotide sequence ID" value="NZ_BAAAHH010000018.1"/>
</dbReference>
<gene>
    <name evidence="5" type="ORF">GCM10009550_43740</name>
</gene>
<evidence type="ECO:0000256" key="4">
    <source>
        <dbReference type="SAM" id="MobiDB-lite"/>
    </source>
</evidence>
<dbReference type="PRINTS" id="PR00081">
    <property type="entry name" value="GDHRDH"/>
</dbReference>
<evidence type="ECO:0000256" key="3">
    <source>
        <dbReference type="RuleBase" id="RU000363"/>
    </source>
</evidence>
<dbReference type="SUPFAM" id="SSF51735">
    <property type="entry name" value="NAD(P)-binding Rossmann-fold domains"/>
    <property type="match status" value="1"/>
</dbReference>
<dbReference type="InterPro" id="IPR036291">
    <property type="entry name" value="NAD(P)-bd_dom_sf"/>
</dbReference>
<sequence length="301" mass="31571">MNRDSEKTAGGHVTSAAERFAGGTALVTGGAAGIGEGFVRHLAALGMRVVVADVDGTRAEAVAGDIRAGGGLAEPYEVDVTDADAVDRMAAHVFDTYGGVDLLVNNAGIESSGWLWEIPVTRWRQVMSINVDGVFHCVRSFVPRMIEAGRPAVVANLSSVGGVRTVPLQTPYIVTKHAVLALTECLHQEISLTGAPIQVCAVLPHSVRSRIFLDAQAAAPSGDPLADRLFSSMQEANVASGLDPVEAAEHMVAQIAAGGFWIFSDDERGTAALRSRAEHLTAQGEPVDPREVFPVLAEPSS</sequence>
<keyword evidence="2" id="KW-0560">Oxidoreductase</keyword>
<organism evidence="5 6">
    <name type="scientific">Actinocorallia libanotica</name>
    <dbReference type="NCBI Taxonomy" id="46162"/>
    <lineage>
        <taxon>Bacteria</taxon>
        <taxon>Bacillati</taxon>
        <taxon>Actinomycetota</taxon>
        <taxon>Actinomycetes</taxon>
        <taxon>Streptosporangiales</taxon>
        <taxon>Thermomonosporaceae</taxon>
        <taxon>Actinocorallia</taxon>
    </lineage>
</organism>
<comment type="similarity">
    <text evidence="1 3">Belongs to the short-chain dehydrogenases/reductases (SDR) family.</text>
</comment>
<feature type="region of interest" description="Disordered" evidence="4">
    <location>
        <begin position="279"/>
        <end position="301"/>
    </location>
</feature>
<evidence type="ECO:0000313" key="6">
    <source>
        <dbReference type="Proteomes" id="UP001500665"/>
    </source>
</evidence>
<evidence type="ECO:0000313" key="5">
    <source>
        <dbReference type="EMBL" id="GAA0957009.1"/>
    </source>
</evidence>
<keyword evidence="6" id="KW-1185">Reference proteome</keyword>
<proteinExistence type="inferred from homology"/>
<dbReference type="PANTHER" id="PTHR43669">
    <property type="entry name" value="5-KETO-D-GLUCONATE 5-REDUCTASE"/>
    <property type="match status" value="1"/>
</dbReference>
<dbReference type="Pfam" id="PF00106">
    <property type="entry name" value="adh_short"/>
    <property type="match status" value="1"/>
</dbReference>
<dbReference type="PANTHER" id="PTHR43669:SF8">
    <property type="entry name" value="SHORT-CHAIN TYPE DEHYDROGENASE_REDUCTASE-RELATED"/>
    <property type="match status" value="1"/>
</dbReference>
<accession>A0ABP4C064</accession>
<dbReference type="EMBL" id="BAAAHH010000018">
    <property type="protein sequence ID" value="GAA0957009.1"/>
    <property type="molecule type" value="Genomic_DNA"/>
</dbReference>
<dbReference type="Gene3D" id="3.40.50.720">
    <property type="entry name" value="NAD(P)-binding Rossmann-like Domain"/>
    <property type="match status" value="1"/>
</dbReference>
<dbReference type="PRINTS" id="PR00080">
    <property type="entry name" value="SDRFAMILY"/>
</dbReference>
<dbReference type="CDD" id="cd05233">
    <property type="entry name" value="SDR_c"/>
    <property type="match status" value="1"/>
</dbReference>
<protein>
    <submittedName>
        <fullName evidence="5">SDR family NAD(P)-dependent oxidoreductase</fullName>
    </submittedName>
</protein>
<dbReference type="Proteomes" id="UP001500665">
    <property type="component" value="Unassembled WGS sequence"/>
</dbReference>
<name>A0ABP4C064_9ACTN</name>
<evidence type="ECO:0000256" key="1">
    <source>
        <dbReference type="ARBA" id="ARBA00006484"/>
    </source>
</evidence>
<dbReference type="InterPro" id="IPR002347">
    <property type="entry name" value="SDR_fam"/>
</dbReference>